<reference evidence="3" key="1">
    <citation type="submission" date="2021-01" db="EMBL/GenBank/DDBJ databases">
        <authorList>
            <consortium name="Genoscope - CEA"/>
            <person name="William W."/>
        </authorList>
    </citation>
    <scope>NUCLEOTIDE SEQUENCE</scope>
</reference>
<dbReference type="Proteomes" id="UP000692954">
    <property type="component" value="Unassembled WGS sequence"/>
</dbReference>
<evidence type="ECO:0000313" key="4">
    <source>
        <dbReference type="Proteomes" id="UP000692954"/>
    </source>
</evidence>
<evidence type="ECO:0000256" key="1">
    <source>
        <dbReference type="SAM" id="MobiDB-lite"/>
    </source>
</evidence>
<accession>A0A8S1R187</accession>
<sequence>MIIFFLGLISLTKGYQCSQLNKDELQITTNQEEYITFGLDKLYLDKEVDSNYILINKSPDPYFLNMITQTQYNESEGHQYTLISQKLNKNSGYLDISNYFSVLKWGRQHYYIDYNSVMFETTPFIDKVQELNVYPNSTCYDLVEINLQFIVECHNDEGDYFIHVNQDEHSYIPVNNSIGLQRKLDQLDNYILRNMYYSLELYQLNNGALVFLNALDTDLLRQLTQDNLFDLLIVDFQFHTNFQVSILNNQSQFICLEYSFGTAQWILLEYTYIEKLINPFSYDYSPLFNQLVVISPDTIYLRLNQTWKNQLNQTIKSKDKVYLTQNYIILKKEQEKEDSLQIFNQNLEQIHNMTLLLYGFITSYKTLDSFLLFNVFYIEAYTMNKENSEILRIQSNKQINQTEQFQIQSLYDNCYIQCSQTVVDRTSKKIYLHLPLIDMFKQGIYLDDLQYKTFQQPFQGQNLKLEFNPHKDLNLTFSRIRPILIKNVQDPNYVIYRKNLPLQEFGEILLIEQKEDLMLIGYTCIQIEQTLSCSQQFNLTNFIKLNDSQTQLWWNVGQTFFFAIASGNTIQIYSNNQQKDKFILINEFEMESTIKKIQCNVNYLYLLVENKVEAILIINNNQFSPIFSIPADNIYVNRPSQTEFYIISQNKLLFFQTIERYIPKLLWFTQIDLEFTEVDIGLISIGQNKNKDYLMLLAKKNGKQIGYVYNNYYYSKKHPYIEKEINLNDYSEIKIAEGCVHNSKMMFLEALNNGKPVLLIYRLQESAINSLFLEISIPEKSQISYGSNYLFITDKNKINTSLYSLYTDDSYSINIQLSQDYYQIQHQEFLNLSGRVYNSDENQQIEKILVKLINRGTQLFGIKKQLNFTYDKDENRSHCFEIGQSWYNGQAFDIELQEPYGDIEYQKTLIKQTETIQSSESIMEFDLNTLVQLIQNKIILINKADFQTTQFSLDNKYTFNHILYIKDNLIYVGAKYNDEYLALVIECINNNCKLHEGSLTSSNQFLKAFLNETTFLIWDSSHVSVYNTSGQPQQIGDFKLIQTFNFTNFNAITLQFMIFENYYQIFMIDKKCQLSHHNFNVTDNQAQLYFQGIHNVLQFLNEKFYYNKEQSCTNMHFVDNYNFIVEFKSSLSYQISFTYECLKDHIKCWMSNFQVSSIYQQYGNLKLSIQSNFYINQNILSQAYEIENGLEVFFYEINIENKNLETKIAIAHLSIKSPLIQLKLFAYQHLGKLHLLVQQSKETGMQHYLLRKSIEVCSEKESVYQDVSFLLKNSYHTATATFKLNITKNVPPGPDPPGPDPPGPDPPGPDPPGPDPPGPNPPDPDNPEDDKGKKTLWIIIGIGAGVLGIGLIIYCCKKKKTHDSLI</sequence>
<evidence type="ECO:0000256" key="2">
    <source>
        <dbReference type="SAM" id="Phobius"/>
    </source>
</evidence>
<evidence type="ECO:0000313" key="3">
    <source>
        <dbReference type="EMBL" id="CAD8121114.1"/>
    </source>
</evidence>
<protein>
    <recommendedName>
        <fullName evidence="5">Transmembrane protein</fullName>
    </recommendedName>
</protein>
<dbReference type="EMBL" id="CAJJDN010000130">
    <property type="protein sequence ID" value="CAD8121114.1"/>
    <property type="molecule type" value="Genomic_DNA"/>
</dbReference>
<comment type="caution">
    <text evidence="3">The sequence shown here is derived from an EMBL/GenBank/DDBJ whole genome shotgun (WGS) entry which is preliminary data.</text>
</comment>
<proteinExistence type="predicted"/>
<keyword evidence="2" id="KW-1133">Transmembrane helix</keyword>
<dbReference type="PANTHER" id="PTHR16861:SF4">
    <property type="entry name" value="SH3 DOMAIN PROTEIN (AFU_ORTHOLOGUE AFUA_1G13610)"/>
    <property type="match status" value="1"/>
</dbReference>
<gene>
    <name evidence="3" type="ORF">PSON_ATCC_30995.1.T1300042</name>
</gene>
<dbReference type="PANTHER" id="PTHR16861">
    <property type="entry name" value="GLYCOPROTEIN 38"/>
    <property type="match status" value="1"/>
</dbReference>
<feature type="compositionally biased region" description="Pro residues" evidence="1">
    <location>
        <begin position="1291"/>
        <end position="1324"/>
    </location>
</feature>
<feature type="transmembrane region" description="Helical" evidence="2">
    <location>
        <begin position="1336"/>
        <end position="1356"/>
    </location>
</feature>
<evidence type="ECO:0008006" key="5">
    <source>
        <dbReference type="Google" id="ProtNLM"/>
    </source>
</evidence>
<organism evidence="3 4">
    <name type="scientific">Paramecium sonneborni</name>
    <dbReference type="NCBI Taxonomy" id="65129"/>
    <lineage>
        <taxon>Eukaryota</taxon>
        <taxon>Sar</taxon>
        <taxon>Alveolata</taxon>
        <taxon>Ciliophora</taxon>
        <taxon>Intramacronucleata</taxon>
        <taxon>Oligohymenophorea</taxon>
        <taxon>Peniculida</taxon>
        <taxon>Parameciidae</taxon>
        <taxon>Paramecium</taxon>
    </lineage>
</organism>
<keyword evidence="4" id="KW-1185">Reference proteome</keyword>
<feature type="region of interest" description="Disordered" evidence="1">
    <location>
        <begin position="1286"/>
        <end position="1332"/>
    </location>
</feature>
<name>A0A8S1R187_9CILI</name>
<keyword evidence="2" id="KW-0472">Membrane</keyword>
<keyword evidence="2" id="KW-0812">Transmembrane</keyword>